<dbReference type="PANTHER" id="PTHR15177">
    <property type="entry name" value="G-PROTEIN COUPLED RECEPTOR 143"/>
    <property type="match status" value="1"/>
</dbReference>
<dbReference type="GO" id="GO:0032438">
    <property type="term" value="P:melanosome organization"/>
    <property type="evidence" value="ECO:0007669"/>
    <property type="project" value="TreeGrafter"/>
</dbReference>
<evidence type="ECO:0000256" key="2">
    <source>
        <dbReference type="SAM" id="SignalP"/>
    </source>
</evidence>
<proteinExistence type="predicted"/>
<dbReference type="GO" id="GO:0072545">
    <property type="term" value="F:L-tyrosine binding"/>
    <property type="evidence" value="ECO:0007669"/>
    <property type="project" value="InterPro"/>
</dbReference>
<dbReference type="GO" id="GO:0050848">
    <property type="term" value="P:regulation of calcium-mediated signaling"/>
    <property type="evidence" value="ECO:0007669"/>
    <property type="project" value="TreeGrafter"/>
</dbReference>
<sequence length="393" mass="44379">MLHILYSLLSSFCDGGVVFIPSKAGSVKFCCLPINMASVRLPRMCCYVDDTGTSLVLSFKPTLCHSASVCSAVVGLGVMGFCYYRSYAKKEQQFVRMARTLNLATFLGTSGLLLRSLIWLCAPEFLFSQKTWFPRAVCVLISTWIHYFYSVLFWAFFCFSLEIAQLFSPNPERFRKLYAFVCWGAPSLLWLHGFLILGLPNTPEDSCDSKQSLVLFHDVLVYIPFMLALLGSPLLLRHTITKVPVVLRMRCGIYTSSERFREHSLRRRFIQICSAFITCWICNIVCDFLLLLVELHGGSQAPQQMKVAALTLWVIMGIMNPMYCCLHSLAFLDWRSGGTLGHISTCDSSSKEDYSGSLQEKRHLLNMEQAQAIAKMTLPNISKLMDLWASASE</sequence>
<feature type="transmembrane region" description="Helical" evidence="1">
    <location>
        <begin position="66"/>
        <end position="88"/>
    </location>
</feature>
<dbReference type="GO" id="GO:0005886">
    <property type="term" value="C:plasma membrane"/>
    <property type="evidence" value="ECO:0007669"/>
    <property type="project" value="TreeGrafter"/>
</dbReference>
<feature type="signal peptide" evidence="2">
    <location>
        <begin position="1"/>
        <end position="15"/>
    </location>
</feature>
<evidence type="ECO:0000256" key="1">
    <source>
        <dbReference type="SAM" id="Phobius"/>
    </source>
</evidence>
<feature type="transmembrane region" description="Helical" evidence="1">
    <location>
        <begin position="132"/>
        <end position="157"/>
    </location>
</feature>
<dbReference type="GO" id="GO:0035240">
    <property type="term" value="F:dopamine binding"/>
    <property type="evidence" value="ECO:0007669"/>
    <property type="project" value="InterPro"/>
</dbReference>
<protein>
    <recommendedName>
        <fullName evidence="5">G-protein coupled receptors family 2 profile 2 domain-containing protein</fullName>
    </recommendedName>
</protein>
<feature type="transmembrane region" description="Helical" evidence="1">
    <location>
        <begin position="312"/>
        <end position="332"/>
    </location>
</feature>
<reference evidence="4" key="1">
    <citation type="journal article" date="2016" name="Nature">
        <title>Genome evolution in the allotetraploid frog Xenopus laevis.</title>
        <authorList>
            <person name="Session A.M."/>
            <person name="Uno Y."/>
            <person name="Kwon T."/>
            <person name="Chapman J.A."/>
            <person name="Toyoda A."/>
            <person name="Takahashi S."/>
            <person name="Fukui A."/>
            <person name="Hikosaka A."/>
            <person name="Suzuki A."/>
            <person name="Kondo M."/>
            <person name="van Heeringen S.J."/>
            <person name="Quigley I."/>
            <person name="Heinz S."/>
            <person name="Ogino H."/>
            <person name="Ochi H."/>
            <person name="Hellsten U."/>
            <person name="Lyons J.B."/>
            <person name="Simakov O."/>
            <person name="Putnam N."/>
            <person name="Stites J."/>
            <person name="Kuroki Y."/>
            <person name="Tanaka T."/>
            <person name="Michiue T."/>
            <person name="Watanabe M."/>
            <person name="Bogdanovic O."/>
            <person name="Lister R."/>
            <person name="Georgiou G."/>
            <person name="Paranjpe S.S."/>
            <person name="van Kruijsbergen I."/>
            <person name="Shu S."/>
            <person name="Carlson J."/>
            <person name="Kinoshita T."/>
            <person name="Ohta Y."/>
            <person name="Mawaribuchi S."/>
            <person name="Jenkins J."/>
            <person name="Grimwood J."/>
            <person name="Schmutz J."/>
            <person name="Mitros T."/>
            <person name="Mozaffari S.V."/>
            <person name="Suzuki Y."/>
            <person name="Haramoto Y."/>
            <person name="Yamamoto T.S."/>
            <person name="Takagi C."/>
            <person name="Heald R."/>
            <person name="Miller K."/>
            <person name="Haudenschild C."/>
            <person name="Kitzman J."/>
            <person name="Nakayama T."/>
            <person name="Izutsu Y."/>
            <person name="Robert J."/>
            <person name="Fortriede J."/>
            <person name="Burns K."/>
            <person name="Lotay V."/>
            <person name="Karimi K."/>
            <person name="Yasuoka Y."/>
            <person name="Dichmann D.S."/>
            <person name="Flajnik M.F."/>
            <person name="Houston D.W."/>
            <person name="Shendure J."/>
            <person name="DuPasquier L."/>
            <person name="Vize P.D."/>
            <person name="Zorn A.M."/>
            <person name="Ito M."/>
            <person name="Marcotte E.M."/>
            <person name="Wallingford J.B."/>
            <person name="Ito Y."/>
            <person name="Asashima M."/>
            <person name="Ueno N."/>
            <person name="Matsuda Y."/>
            <person name="Veenstra G.J."/>
            <person name="Fujiyama A."/>
            <person name="Harland R.M."/>
            <person name="Taira M."/>
            <person name="Rokhsar D.S."/>
        </authorList>
    </citation>
    <scope>NUCLEOTIDE SEQUENCE [LARGE SCALE GENOMIC DNA]</scope>
    <source>
        <strain evidence="4">J</strain>
    </source>
</reference>
<keyword evidence="1" id="KW-0472">Membrane</keyword>
<dbReference type="PANTHER" id="PTHR15177:SF3">
    <property type="entry name" value="LOC100144286 PROTEIN"/>
    <property type="match status" value="1"/>
</dbReference>
<feature type="transmembrane region" description="Helical" evidence="1">
    <location>
        <begin position="219"/>
        <end position="240"/>
    </location>
</feature>
<dbReference type="AlphaFoldDB" id="A0A974H7N0"/>
<evidence type="ECO:0000313" key="3">
    <source>
        <dbReference type="EMBL" id="OCT67366.1"/>
    </source>
</evidence>
<accession>A0A974H7N0</accession>
<feature type="chain" id="PRO_5037148606" description="G-protein coupled receptors family 2 profile 2 domain-containing protein" evidence="2">
    <location>
        <begin position="16"/>
        <end position="393"/>
    </location>
</feature>
<dbReference type="PRINTS" id="PR00965">
    <property type="entry name" value="OCULARALBNSM"/>
</dbReference>
<keyword evidence="2" id="KW-0732">Signal</keyword>
<gene>
    <name evidence="3" type="ORF">XELAEV_18038661mg</name>
</gene>
<dbReference type="InterPro" id="IPR001414">
    <property type="entry name" value="GPR143"/>
</dbReference>
<keyword evidence="1" id="KW-0812">Transmembrane</keyword>
<evidence type="ECO:0000313" key="4">
    <source>
        <dbReference type="Proteomes" id="UP000694892"/>
    </source>
</evidence>
<dbReference type="GO" id="GO:0072544">
    <property type="term" value="F:L-DOPA binding"/>
    <property type="evidence" value="ECO:0007669"/>
    <property type="project" value="InterPro"/>
</dbReference>
<evidence type="ECO:0008006" key="5">
    <source>
        <dbReference type="Google" id="ProtNLM"/>
    </source>
</evidence>
<dbReference type="GO" id="GO:0035643">
    <property type="term" value="F:L-DOPA receptor activity"/>
    <property type="evidence" value="ECO:0007669"/>
    <property type="project" value="TreeGrafter"/>
</dbReference>
<dbReference type="OMA" id="ISTWIHY"/>
<dbReference type="EMBL" id="CM004480">
    <property type="protein sequence ID" value="OCT67366.1"/>
    <property type="molecule type" value="Genomic_DNA"/>
</dbReference>
<dbReference type="Pfam" id="PF02101">
    <property type="entry name" value="Ocular_alb"/>
    <property type="match status" value="1"/>
</dbReference>
<dbReference type="Proteomes" id="UP000694892">
    <property type="component" value="Chromosome 8L"/>
</dbReference>
<dbReference type="Gene3D" id="1.20.1070.10">
    <property type="entry name" value="Rhodopsin 7-helix transmembrane proteins"/>
    <property type="match status" value="1"/>
</dbReference>
<feature type="transmembrane region" description="Helical" evidence="1">
    <location>
        <begin position="177"/>
        <end position="199"/>
    </location>
</feature>
<feature type="transmembrane region" description="Helical" evidence="1">
    <location>
        <begin position="269"/>
        <end position="292"/>
    </location>
</feature>
<feature type="transmembrane region" description="Helical" evidence="1">
    <location>
        <begin position="100"/>
        <end position="120"/>
    </location>
</feature>
<organism evidence="3 4">
    <name type="scientific">Xenopus laevis</name>
    <name type="common">African clawed frog</name>
    <dbReference type="NCBI Taxonomy" id="8355"/>
    <lineage>
        <taxon>Eukaryota</taxon>
        <taxon>Metazoa</taxon>
        <taxon>Chordata</taxon>
        <taxon>Craniata</taxon>
        <taxon>Vertebrata</taxon>
        <taxon>Euteleostomi</taxon>
        <taxon>Amphibia</taxon>
        <taxon>Batrachia</taxon>
        <taxon>Anura</taxon>
        <taxon>Pipoidea</taxon>
        <taxon>Pipidae</taxon>
        <taxon>Xenopodinae</taxon>
        <taxon>Xenopus</taxon>
        <taxon>Xenopus</taxon>
    </lineage>
</organism>
<name>A0A974H7N0_XENLA</name>
<dbReference type="GO" id="GO:0033162">
    <property type="term" value="C:melanosome membrane"/>
    <property type="evidence" value="ECO:0007669"/>
    <property type="project" value="TreeGrafter"/>
</dbReference>
<keyword evidence="1" id="KW-1133">Transmembrane helix</keyword>